<dbReference type="Pfam" id="PF04854">
    <property type="entry name" value="DUF624"/>
    <property type="match status" value="1"/>
</dbReference>
<gene>
    <name evidence="2" type="ORF">B1526_0254</name>
</gene>
<dbReference type="RefSeq" id="WP_095614326.1">
    <property type="nucleotide sequence ID" value="NZ_MVOH01000003.1"/>
</dbReference>
<reference evidence="2 3" key="1">
    <citation type="journal article" date="2017" name="ISME J.">
        <title>Unveiling bifidobacterial biogeography across the mammalian branch of the tree of life.</title>
        <authorList>
            <person name="Milani C."/>
            <person name="Mangifesta M."/>
            <person name="Mancabelli L."/>
            <person name="Lugli G.A."/>
            <person name="James K."/>
            <person name="Duranti S."/>
            <person name="Turroni F."/>
            <person name="Ferrario C."/>
            <person name="Ossiprandi M.C."/>
            <person name="van Sinderen D."/>
            <person name="Ventura M."/>
        </authorList>
    </citation>
    <scope>NUCLEOTIDE SEQUENCE [LARGE SCALE GENOMIC DNA]</scope>
    <source>
        <strain evidence="3">Ham19E</strain>
    </source>
</reference>
<dbReference type="Proteomes" id="UP000218399">
    <property type="component" value="Unassembled WGS sequence"/>
</dbReference>
<feature type="transmembrane region" description="Helical" evidence="1">
    <location>
        <begin position="20"/>
        <end position="41"/>
    </location>
</feature>
<comment type="caution">
    <text evidence="2">The sequence shown here is derived from an EMBL/GenBank/DDBJ whole genome shotgun (WGS) entry which is preliminary data.</text>
</comment>
<keyword evidence="1" id="KW-1133">Transmembrane helix</keyword>
<dbReference type="OrthoDB" id="7948871at2"/>
<keyword evidence="1" id="KW-0472">Membrane</keyword>
<protein>
    <submittedName>
        <fullName evidence="2">Transferase</fullName>
    </submittedName>
</protein>
<keyword evidence="2" id="KW-0808">Transferase</keyword>
<name>A0A2A2EIL9_9BIFI</name>
<sequence>MGWLSPDSKFMQAWNNFTDAIYINLLMLVTSIPIVTIGAALSAGQTATRKMLIGQGHVTKNYVAAFKENFARATILWIVYLLVGAATAYSWIVLQITPLLIPKIALTILWIIGFEWVFALQARFENPPTRTMMNAYIFGVTYFPATLALVAVDAVYFGLFVYLWFKLPQLLFLLVVLGYGSMLSIHVPIQEYVLRKYTGQPFSTHVQEDTWDVTNKKTMTKKK</sequence>
<organism evidence="2 3">
    <name type="scientific">Bifidobacterium criceti</name>
    <dbReference type="NCBI Taxonomy" id="1960969"/>
    <lineage>
        <taxon>Bacteria</taxon>
        <taxon>Bacillati</taxon>
        <taxon>Actinomycetota</taxon>
        <taxon>Actinomycetes</taxon>
        <taxon>Bifidobacteriales</taxon>
        <taxon>Bifidobacteriaceae</taxon>
        <taxon>Bifidobacterium</taxon>
    </lineage>
</organism>
<evidence type="ECO:0000256" key="1">
    <source>
        <dbReference type="SAM" id="Phobius"/>
    </source>
</evidence>
<keyword evidence="1" id="KW-0812">Transmembrane</keyword>
<feature type="transmembrane region" description="Helical" evidence="1">
    <location>
        <begin position="70"/>
        <end position="92"/>
    </location>
</feature>
<dbReference type="GO" id="GO:0016740">
    <property type="term" value="F:transferase activity"/>
    <property type="evidence" value="ECO:0007669"/>
    <property type="project" value="UniProtKB-KW"/>
</dbReference>
<dbReference type="EMBL" id="MVOH01000003">
    <property type="protein sequence ID" value="PAU68827.1"/>
    <property type="molecule type" value="Genomic_DNA"/>
</dbReference>
<feature type="transmembrane region" description="Helical" evidence="1">
    <location>
        <begin position="104"/>
        <end position="124"/>
    </location>
</feature>
<feature type="transmembrane region" description="Helical" evidence="1">
    <location>
        <begin position="136"/>
        <end position="164"/>
    </location>
</feature>
<keyword evidence="3" id="KW-1185">Reference proteome</keyword>
<evidence type="ECO:0000313" key="3">
    <source>
        <dbReference type="Proteomes" id="UP000218399"/>
    </source>
</evidence>
<evidence type="ECO:0000313" key="2">
    <source>
        <dbReference type="EMBL" id="PAU68827.1"/>
    </source>
</evidence>
<dbReference type="InterPro" id="IPR006938">
    <property type="entry name" value="DUF624"/>
</dbReference>
<feature type="transmembrane region" description="Helical" evidence="1">
    <location>
        <begin position="170"/>
        <end position="189"/>
    </location>
</feature>
<proteinExistence type="predicted"/>
<accession>A0A2A2EIL9</accession>
<dbReference type="AlphaFoldDB" id="A0A2A2EIL9"/>